<organism evidence="2 3">
    <name type="scientific">Fodinibius salicampi</name>
    <dbReference type="NCBI Taxonomy" id="1920655"/>
    <lineage>
        <taxon>Bacteria</taxon>
        <taxon>Pseudomonadati</taxon>
        <taxon>Balneolota</taxon>
        <taxon>Balneolia</taxon>
        <taxon>Balneolales</taxon>
        <taxon>Balneolaceae</taxon>
        <taxon>Fodinibius</taxon>
    </lineage>
</organism>
<feature type="region of interest" description="Disordered" evidence="1">
    <location>
        <begin position="1"/>
        <end position="23"/>
    </location>
</feature>
<name>A0ABT3Q232_9BACT</name>
<evidence type="ECO:0000256" key="1">
    <source>
        <dbReference type="SAM" id="MobiDB-lite"/>
    </source>
</evidence>
<keyword evidence="3" id="KW-1185">Reference proteome</keyword>
<comment type="caution">
    <text evidence="2">The sequence shown here is derived from an EMBL/GenBank/DDBJ whole genome shotgun (WGS) entry which is preliminary data.</text>
</comment>
<sequence length="66" mass="7085">MSKSPDRASEKSSVVSRPDNDLRRCSYCGAEAPLVWVHGHGQCANCGINVAECCQGESCQTTDEPI</sequence>
<protein>
    <submittedName>
        <fullName evidence="2">Uncharacterized protein</fullName>
    </submittedName>
</protein>
<evidence type="ECO:0000313" key="2">
    <source>
        <dbReference type="EMBL" id="MCW9714141.1"/>
    </source>
</evidence>
<gene>
    <name evidence="2" type="ORF">LQ318_14605</name>
</gene>
<dbReference type="RefSeq" id="WP_265791231.1">
    <property type="nucleotide sequence ID" value="NZ_BAABRS010000004.1"/>
</dbReference>
<reference evidence="2 3" key="1">
    <citation type="submission" date="2021-11" db="EMBL/GenBank/DDBJ databases">
        <title>Aliifidinibius sp. nov., a new bacterium isolated from saline soil.</title>
        <authorList>
            <person name="Galisteo C."/>
            <person name="De La Haba R."/>
            <person name="Sanchez-Porro C."/>
            <person name="Ventosa A."/>
        </authorList>
    </citation>
    <scope>NUCLEOTIDE SEQUENCE [LARGE SCALE GENOMIC DNA]</scope>
    <source>
        <strain evidence="2 3">KACC 190600</strain>
    </source>
</reference>
<dbReference type="Proteomes" id="UP001207337">
    <property type="component" value="Unassembled WGS sequence"/>
</dbReference>
<accession>A0ABT3Q232</accession>
<proteinExistence type="predicted"/>
<evidence type="ECO:0000313" key="3">
    <source>
        <dbReference type="Proteomes" id="UP001207337"/>
    </source>
</evidence>
<feature type="compositionally biased region" description="Basic and acidic residues" evidence="1">
    <location>
        <begin position="1"/>
        <end position="10"/>
    </location>
</feature>
<dbReference type="EMBL" id="JAJNDC010000004">
    <property type="protein sequence ID" value="MCW9714141.1"/>
    <property type="molecule type" value="Genomic_DNA"/>
</dbReference>